<dbReference type="InterPro" id="IPR012334">
    <property type="entry name" value="Pectin_lyas_fold"/>
</dbReference>
<keyword evidence="2" id="KW-1185">Reference proteome</keyword>
<dbReference type="AlphaFoldDB" id="A0A251XB37"/>
<comment type="caution">
    <text evidence="1">The sequence shown here is derived from an EMBL/GenBank/DDBJ whole genome shotgun (WGS) entry which is preliminary data.</text>
</comment>
<dbReference type="Gene3D" id="2.160.20.10">
    <property type="entry name" value="Single-stranded right-handed beta-helix, Pectin lyase-like"/>
    <property type="match status" value="1"/>
</dbReference>
<organism evidence="1 2">
    <name type="scientific">Thioflexithrix psekupsensis</name>
    <dbReference type="NCBI Taxonomy" id="1570016"/>
    <lineage>
        <taxon>Bacteria</taxon>
        <taxon>Pseudomonadati</taxon>
        <taxon>Pseudomonadota</taxon>
        <taxon>Gammaproteobacteria</taxon>
        <taxon>Thiotrichales</taxon>
        <taxon>Thioflexithrix</taxon>
    </lineage>
</organism>
<reference evidence="1 2" key="1">
    <citation type="submission" date="2016-12" db="EMBL/GenBank/DDBJ databases">
        <title>Thioflexothrix psekupsii D3 genome sequencing and assembly.</title>
        <authorList>
            <person name="Fomenkov A."/>
            <person name="Vincze T."/>
            <person name="Grabovich M."/>
            <person name="Anton B.P."/>
            <person name="Dubinina G."/>
            <person name="Orlova M."/>
            <person name="Belousova E."/>
            <person name="Roberts R.J."/>
        </authorList>
    </citation>
    <scope>NUCLEOTIDE SEQUENCE [LARGE SCALE GENOMIC DNA]</scope>
    <source>
        <strain evidence="1">D3</strain>
    </source>
</reference>
<gene>
    <name evidence="1" type="ORF">TPSD3_03020</name>
</gene>
<dbReference type="Proteomes" id="UP000194798">
    <property type="component" value="Unassembled WGS sequence"/>
</dbReference>
<dbReference type="EMBL" id="MSLT01000006">
    <property type="protein sequence ID" value="OUD15508.1"/>
    <property type="molecule type" value="Genomic_DNA"/>
</dbReference>
<protein>
    <submittedName>
        <fullName evidence="1">Uncharacterized protein</fullName>
    </submittedName>
</protein>
<evidence type="ECO:0000313" key="1">
    <source>
        <dbReference type="EMBL" id="OUD15508.1"/>
    </source>
</evidence>
<accession>A0A251XB37</accession>
<proteinExistence type="predicted"/>
<dbReference type="RefSeq" id="WP_086487104.1">
    <property type="nucleotide sequence ID" value="NZ_MSLT01000006.1"/>
</dbReference>
<dbReference type="OrthoDB" id="218680at2"/>
<sequence length="219" mass="23609">MFEQEGFLLVKDKQDKTIQHISLDRSVDLDLSAYTVTLESSLLLKSSGFSLRADTININASINSQASIQLLANNTLNVNASLSSPNQLLHGRRVTRIMSHLYASGTRGGTIQILGDSVYLLGNTTLNASGQQGGGLVRIGGDYQGRGNIPTADTTFIAPKVKIIVDALQQGRAGQVFVWSNQKTEFRGTISAQPPQRQTEKGLIDVGGKQQVINTGRIN</sequence>
<evidence type="ECO:0000313" key="2">
    <source>
        <dbReference type="Proteomes" id="UP000194798"/>
    </source>
</evidence>
<name>A0A251XB37_9GAMM</name>